<proteinExistence type="predicted"/>
<dbReference type="STRING" id="1238425.J07HQW2_00506"/>
<gene>
    <name evidence="2" type="ORF">J07HQW2_00506</name>
</gene>
<evidence type="ECO:0000313" key="2">
    <source>
        <dbReference type="EMBL" id="ERG94072.1"/>
    </source>
</evidence>
<name>U1PK68_9EURY</name>
<keyword evidence="1" id="KW-0812">Transmembrane</keyword>
<feature type="transmembrane region" description="Helical" evidence="1">
    <location>
        <begin position="20"/>
        <end position="42"/>
    </location>
</feature>
<evidence type="ECO:0000256" key="1">
    <source>
        <dbReference type="SAM" id="Phobius"/>
    </source>
</evidence>
<dbReference type="AlphaFoldDB" id="U1PK68"/>
<evidence type="ECO:0000313" key="3">
    <source>
        <dbReference type="Proteomes" id="UP000030710"/>
    </source>
</evidence>
<organism evidence="2 3">
    <name type="scientific">Haloquadratum walsbyi J07HQW2</name>
    <dbReference type="NCBI Taxonomy" id="1238425"/>
    <lineage>
        <taxon>Archaea</taxon>
        <taxon>Methanobacteriati</taxon>
        <taxon>Methanobacteriota</taxon>
        <taxon>Stenosarchaea group</taxon>
        <taxon>Halobacteria</taxon>
        <taxon>Halobacteriales</taxon>
        <taxon>Haloferacaceae</taxon>
        <taxon>Haloquadratum</taxon>
    </lineage>
</organism>
<keyword evidence="1" id="KW-1133">Transmembrane helix</keyword>
<sequence>MYLLHCLTHGESLIRSNHIVWPASIGLFWCTKPVALAVTSVATRWRRLPSRDVNLAELSAEWLGVTMI</sequence>
<dbReference type="Proteomes" id="UP000030710">
    <property type="component" value="Unassembled WGS sequence"/>
</dbReference>
<dbReference type="HOGENOM" id="CLU_2783998_0_0_2"/>
<protein>
    <submittedName>
        <fullName evidence="2">Uncharacterized protein</fullName>
    </submittedName>
</protein>
<keyword evidence="1" id="KW-0472">Membrane</keyword>
<accession>U1PK68</accession>
<reference evidence="2 3" key="1">
    <citation type="journal article" date="2013" name="PLoS ONE">
        <title>Assembly-driven community genomics of a hypersaline microbial ecosystem.</title>
        <authorList>
            <person name="Podell S."/>
            <person name="Ugalde J.A."/>
            <person name="Narasingarao P."/>
            <person name="Banfield J.F."/>
            <person name="Heidelberg K.B."/>
            <person name="Allen E.E."/>
        </authorList>
    </citation>
    <scope>NUCLEOTIDE SEQUENCE [LARGE SCALE GENOMIC DNA]</scope>
    <source>
        <strain evidence="3">J07HQW2</strain>
    </source>
</reference>
<dbReference type="EMBL" id="KE356561">
    <property type="protein sequence ID" value="ERG94072.1"/>
    <property type="molecule type" value="Genomic_DNA"/>
</dbReference>